<dbReference type="InterPro" id="IPR002725">
    <property type="entry name" value="YgjP-like_metallopeptidase"/>
</dbReference>
<dbReference type="PANTHER" id="PTHR30399:SF1">
    <property type="entry name" value="UTP PYROPHOSPHATASE"/>
    <property type="match status" value="1"/>
</dbReference>
<dbReference type="AlphaFoldDB" id="A0A5B8IS18"/>
<evidence type="ECO:0000313" key="3">
    <source>
        <dbReference type="Proteomes" id="UP000318483"/>
    </source>
</evidence>
<dbReference type="InterPro" id="IPR053136">
    <property type="entry name" value="UTP_pyrophosphatase-like"/>
</dbReference>
<dbReference type="KEGG" id="lit:FPZ52_01275"/>
<sequence length="233" mass="26346">MGSSTPRLTLKGQPEVEICLRRTARAKRMSLRVSRLDGKVTLSIPDRTAIRHAEVFLAEKSDWIRRHLDDIPTIVAVTHGSVMAVEGREVTVAVTGARGIRLSDHVLGVAGSRPVGPQVAAFLKETARERFTTHCNVYAAEIGHRVNKITLRDARSRWGSCTSEGNLMFSWRLAMAPPEVLEYVAAHEVAHLERMDHSPAFWRVVEHLCPHYRAHRRWLRNEGHGLHRFRFSA</sequence>
<protein>
    <submittedName>
        <fullName evidence="2">M48 family metallopeptidase</fullName>
    </submittedName>
</protein>
<dbReference type="Gene3D" id="3.30.2010.10">
    <property type="entry name" value="Metalloproteases ('zincins'), catalytic domain"/>
    <property type="match status" value="1"/>
</dbReference>
<proteinExistence type="predicted"/>
<feature type="domain" description="YgjP-like metallopeptidase" evidence="1">
    <location>
        <begin position="27"/>
        <end position="221"/>
    </location>
</feature>
<keyword evidence="3" id="KW-1185">Reference proteome</keyword>
<dbReference type="EMBL" id="CP042261">
    <property type="protein sequence ID" value="QDY68384.1"/>
    <property type="molecule type" value="Genomic_DNA"/>
</dbReference>
<dbReference type="CDD" id="cd07344">
    <property type="entry name" value="M48_yhfN_like"/>
    <property type="match status" value="1"/>
</dbReference>
<evidence type="ECO:0000259" key="1">
    <source>
        <dbReference type="Pfam" id="PF01863"/>
    </source>
</evidence>
<dbReference type="PANTHER" id="PTHR30399">
    <property type="entry name" value="UNCHARACTERIZED PROTEIN YGJP"/>
    <property type="match status" value="1"/>
</dbReference>
<organism evidence="2 3">
    <name type="scientific">Qingshengfaniella alkalisoli</name>
    <dbReference type="NCBI Taxonomy" id="2599296"/>
    <lineage>
        <taxon>Bacteria</taxon>
        <taxon>Pseudomonadati</taxon>
        <taxon>Pseudomonadota</taxon>
        <taxon>Alphaproteobacteria</taxon>
        <taxon>Rhodobacterales</taxon>
        <taxon>Paracoccaceae</taxon>
        <taxon>Qingshengfaniella</taxon>
    </lineage>
</organism>
<dbReference type="Pfam" id="PF01863">
    <property type="entry name" value="YgjP-like"/>
    <property type="match status" value="1"/>
</dbReference>
<dbReference type="RefSeq" id="WP_146362957.1">
    <property type="nucleotide sequence ID" value="NZ_CP042261.1"/>
</dbReference>
<dbReference type="Proteomes" id="UP000318483">
    <property type="component" value="Chromosome"/>
</dbReference>
<name>A0A5B8IS18_9RHOB</name>
<reference evidence="2 3" key="1">
    <citation type="submission" date="2019-07" db="EMBL/GenBank/DDBJ databases">
        <title>Litoreibacter alkalisoli sp. nov., isolated from saline-alkaline soil.</title>
        <authorList>
            <person name="Wang S."/>
            <person name="Xu L."/>
            <person name="Xing Y.-T."/>
            <person name="Sun J.-Q."/>
        </authorList>
    </citation>
    <scope>NUCLEOTIDE SEQUENCE [LARGE SCALE GENOMIC DNA]</scope>
    <source>
        <strain evidence="2 3">LN3S51</strain>
    </source>
</reference>
<dbReference type="OrthoDB" id="9795402at2"/>
<evidence type="ECO:0000313" key="2">
    <source>
        <dbReference type="EMBL" id="QDY68384.1"/>
    </source>
</evidence>
<gene>
    <name evidence="2" type="ORF">FPZ52_01275</name>
</gene>
<accession>A0A5B8IS18</accession>